<gene>
    <name evidence="1" type="ORF">BCR33DRAFT_711666</name>
</gene>
<dbReference type="OrthoDB" id="10444663at2759"/>
<dbReference type="Proteomes" id="UP000193642">
    <property type="component" value="Unassembled WGS sequence"/>
</dbReference>
<organism evidence="1 2">
    <name type="scientific">Rhizoclosmatium globosum</name>
    <dbReference type="NCBI Taxonomy" id="329046"/>
    <lineage>
        <taxon>Eukaryota</taxon>
        <taxon>Fungi</taxon>
        <taxon>Fungi incertae sedis</taxon>
        <taxon>Chytridiomycota</taxon>
        <taxon>Chytridiomycota incertae sedis</taxon>
        <taxon>Chytridiomycetes</taxon>
        <taxon>Chytridiales</taxon>
        <taxon>Chytriomycetaceae</taxon>
        <taxon>Rhizoclosmatium</taxon>
    </lineage>
</organism>
<protein>
    <submittedName>
        <fullName evidence="1">Uncharacterized protein</fullName>
    </submittedName>
</protein>
<dbReference type="AlphaFoldDB" id="A0A1Y2CZ83"/>
<reference evidence="1 2" key="1">
    <citation type="submission" date="2016-07" db="EMBL/GenBank/DDBJ databases">
        <title>Pervasive Adenine N6-methylation of Active Genes in Fungi.</title>
        <authorList>
            <consortium name="DOE Joint Genome Institute"/>
            <person name="Mondo S.J."/>
            <person name="Dannebaum R.O."/>
            <person name="Kuo R.C."/>
            <person name="Labutti K."/>
            <person name="Haridas S."/>
            <person name="Kuo A."/>
            <person name="Salamov A."/>
            <person name="Ahrendt S.R."/>
            <person name="Lipzen A."/>
            <person name="Sullivan W."/>
            <person name="Andreopoulos W.B."/>
            <person name="Clum A."/>
            <person name="Lindquist E."/>
            <person name="Daum C."/>
            <person name="Ramamoorthy G.K."/>
            <person name="Gryganskyi A."/>
            <person name="Culley D."/>
            <person name="Magnuson J.K."/>
            <person name="James T.Y."/>
            <person name="O'Malley M.A."/>
            <person name="Stajich J.E."/>
            <person name="Spatafora J.W."/>
            <person name="Visel A."/>
            <person name="Grigoriev I.V."/>
        </authorList>
    </citation>
    <scope>NUCLEOTIDE SEQUENCE [LARGE SCALE GENOMIC DNA]</scope>
    <source>
        <strain evidence="1 2">JEL800</strain>
    </source>
</reference>
<sequence length="152" mass="15291">MSVLISVSVIVQNIAPCAFQCVYGIVGGKTQTTICADETTYKSQLDACTTACAATSDLQLSLVQAAIDQLVAPCPAINANITVASNTTTTTTTTTTTAAVTGWASASSGPATVTVAPIVTYEPIRTLSGIYGSAAAQTTVFGAALAVAAFFL</sequence>
<dbReference type="EMBL" id="MCGO01000003">
    <property type="protein sequence ID" value="ORY52338.1"/>
    <property type="molecule type" value="Genomic_DNA"/>
</dbReference>
<accession>A0A1Y2CZ83</accession>
<keyword evidence="2" id="KW-1185">Reference proteome</keyword>
<name>A0A1Y2CZ83_9FUNG</name>
<proteinExistence type="predicted"/>
<evidence type="ECO:0000313" key="1">
    <source>
        <dbReference type="EMBL" id="ORY52338.1"/>
    </source>
</evidence>
<evidence type="ECO:0000313" key="2">
    <source>
        <dbReference type="Proteomes" id="UP000193642"/>
    </source>
</evidence>
<comment type="caution">
    <text evidence="1">The sequence shown here is derived from an EMBL/GenBank/DDBJ whole genome shotgun (WGS) entry which is preliminary data.</text>
</comment>